<dbReference type="InterPro" id="IPR023353">
    <property type="entry name" value="LemA-like_dom_sf"/>
</dbReference>
<keyword evidence="4 7" id="KW-1133">Transmembrane helix</keyword>
<evidence type="ECO:0000256" key="7">
    <source>
        <dbReference type="SAM" id="Phobius"/>
    </source>
</evidence>
<accession>A0A2A7UTI1</accession>
<evidence type="ECO:0000313" key="9">
    <source>
        <dbReference type="Proteomes" id="UP000220246"/>
    </source>
</evidence>
<dbReference type="AlphaFoldDB" id="A0A2A7UTI1"/>
<evidence type="ECO:0000256" key="3">
    <source>
        <dbReference type="ARBA" id="ARBA00022692"/>
    </source>
</evidence>
<feature type="region of interest" description="Disordered" evidence="6">
    <location>
        <begin position="189"/>
        <end position="214"/>
    </location>
</feature>
<dbReference type="Pfam" id="PF04011">
    <property type="entry name" value="LemA"/>
    <property type="match status" value="1"/>
</dbReference>
<evidence type="ECO:0000256" key="2">
    <source>
        <dbReference type="ARBA" id="ARBA00008854"/>
    </source>
</evidence>
<evidence type="ECO:0000256" key="5">
    <source>
        <dbReference type="ARBA" id="ARBA00023136"/>
    </source>
</evidence>
<keyword evidence="5 7" id="KW-0472">Membrane</keyword>
<evidence type="ECO:0000313" key="8">
    <source>
        <dbReference type="EMBL" id="PEH88588.1"/>
    </source>
</evidence>
<keyword evidence="9" id="KW-1185">Reference proteome</keyword>
<gene>
    <name evidence="8" type="ORF">CRM82_08210</name>
</gene>
<dbReference type="STRING" id="1219032.GCA_001515545_02958"/>
<dbReference type="SUPFAM" id="SSF140478">
    <property type="entry name" value="LemA-like"/>
    <property type="match status" value="1"/>
</dbReference>
<name>A0A2A7UTI1_COMTR</name>
<comment type="caution">
    <text evidence="8">The sequence shown here is derived from an EMBL/GenBank/DDBJ whole genome shotgun (WGS) entry which is preliminary data.</text>
</comment>
<dbReference type="OrthoDB" id="9804152at2"/>
<dbReference type="InterPro" id="IPR007156">
    <property type="entry name" value="MamQ_LemA"/>
</dbReference>
<dbReference type="EMBL" id="PDEA01000001">
    <property type="protein sequence ID" value="PEH88588.1"/>
    <property type="molecule type" value="Genomic_DNA"/>
</dbReference>
<sequence length="214" mass="23281">MATGGWGVLVAIVLALLWVALAYNRLRVLHHRVETAYGQIDVQLKRRHDLIPNLVEVARAHMVHEAATLEAVIRARCIAQGAASTARRHPGQPGAMGALAMAEQSLNEQLGQFRLQAEAYPQLQDDERMLQLREALGSTENRMGLARQAYNSQVADYNRRAGRFPDLLLARLIGFAHLDLLQAAEGVPAQGEPRGVSDPEVAAAALQASRPCAS</sequence>
<reference evidence="9" key="1">
    <citation type="submission" date="2017-09" db="EMBL/GenBank/DDBJ databases">
        <title>FDA dAtabase for Regulatory Grade micrObial Sequences (FDA-ARGOS): Supporting development and validation of Infectious Disease Dx tests.</title>
        <authorList>
            <person name="Minogue T."/>
            <person name="Wolcott M."/>
            <person name="Wasieloski L."/>
            <person name="Aguilar W."/>
            <person name="Moore D."/>
            <person name="Tallon L."/>
            <person name="Sadzewicz L."/>
            <person name="Ott S."/>
            <person name="Zhao X."/>
            <person name="Nagaraj S."/>
            <person name="Vavikolanu K."/>
            <person name="Aluvathingal J."/>
            <person name="Nadendla S."/>
            <person name="Sichtig H."/>
        </authorList>
    </citation>
    <scope>NUCLEOTIDE SEQUENCE [LARGE SCALE GENOMIC DNA]</scope>
    <source>
        <strain evidence="9">FDAARGOS_394</strain>
    </source>
</reference>
<organism evidence="8 9">
    <name type="scientific">Comamonas terrigena</name>
    <dbReference type="NCBI Taxonomy" id="32013"/>
    <lineage>
        <taxon>Bacteria</taxon>
        <taxon>Pseudomonadati</taxon>
        <taxon>Pseudomonadota</taxon>
        <taxon>Betaproteobacteria</taxon>
        <taxon>Burkholderiales</taxon>
        <taxon>Comamonadaceae</taxon>
        <taxon>Comamonas</taxon>
    </lineage>
</organism>
<dbReference type="PANTHER" id="PTHR34478:SF1">
    <property type="entry name" value="PROTEIN LEMA"/>
    <property type="match status" value="1"/>
</dbReference>
<dbReference type="Proteomes" id="UP000220246">
    <property type="component" value="Unassembled WGS sequence"/>
</dbReference>
<keyword evidence="3 7" id="KW-0812">Transmembrane</keyword>
<proteinExistence type="inferred from homology"/>
<dbReference type="RefSeq" id="WP_083520528.1">
    <property type="nucleotide sequence ID" value="NZ_DALZQJ010000002.1"/>
</dbReference>
<dbReference type="GeneID" id="80800582"/>
<evidence type="ECO:0000256" key="1">
    <source>
        <dbReference type="ARBA" id="ARBA00004167"/>
    </source>
</evidence>
<evidence type="ECO:0000256" key="4">
    <source>
        <dbReference type="ARBA" id="ARBA00022989"/>
    </source>
</evidence>
<comment type="similarity">
    <text evidence="2">Belongs to the LemA family.</text>
</comment>
<dbReference type="Gene3D" id="1.20.1440.20">
    <property type="entry name" value="LemA-like domain"/>
    <property type="match status" value="1"/>
</dbReference>
<feature type="transmembrane region" description="Helical" evidence="7">
    <location>
        <begin position="6"/>
        <end position="23"/>
    </location>
</feature>
<protein>
    <submittedName>
        <fullName evidence="8">LemA family protein</fullName>
    </submittedName>
</protein>
<dbReference type="PANTHER" id="PTHR34478">
    <property type="entry name" value="PROTEIN LEMA"/>
    <property type="match status" value="1"/>
</dbReference>
<dbReference type="GO" id="GO:0016020">
    <property type="term" value="C:membrane"/>
    <property type="evidence" value="ECO:0007669"/>
    <property type="project" value="UniProtKB-SubCell"/>
</dbReference>
<evidence type="ECO:0000256" key="6">
    <source>
        <dbReference type="SAM" id="MobiDB-lite"/>
    </source>
</evidence>
<comment type="subcellular location">
    <subcellularLocation>
        <location evidence="1">Membrane</location>
        <topology evidence="1">Single-pass membrane protein</topology>
    </subcellularLocation>
</comment>